<reference evidence="4 5" key="1">
    <citation type="submission" date="2018-11" db="EMBL/GenBank/DDBJ databases">
        <authorList>
            <consortium name="Pathogen Informatics"/>
        </authorList>
    </citation>
    <scope>NUCLEOTIDE SEQUENCE [LARGE SCALE GENOMIC DNA]</scope>
</reference>
<evidence type="ECO:0000256" key="2">
    <source>
        <dbReference type="ARBA" id="ARBA00023163"/>
    </source>
</evidence>
<dbReference type="EMBL" id="UZAH01033971">
    <property type="protein sequence ID" value="VDP32464.1"/>
    <property type="molecule type" value="Genomic_DNA"/>
</dbReference>
<accession>A0A183GIF5</accession>
<dbReference type="AlphaFoldDB" id="A0A183GIF5"/>
<sequence length="95" mass="10915">MFLEPLELSVSGKEHVRSMGHRFVRMLHHHIRNREPGLSNSAIGLRIAKIMILLTATTNLVYMASDNFQLHDVLHIVDFGSWPDDFLKNSFKDSI</sequence>
<evidence type="ECO:0000256" key="1">
    <source>
        <dbReference type="ARBA" id="ARBA00023015"/>
    </source>
</evidence>
<protein>
    <submittedName>
        <fullName evidence="6">NR LBD domain-containing protein</fullName>
    </submittedName>
</protein>
<evidence type="ECO:0000313" key="6">
    <source>
        <dbReference type="WBParaSite" id="HPBE_0002241401-mRNA-1"/>
    </source>
</evidence>
<reference evidence="6" key="2">
    <citation type="submission" date="2019-09" db="UniProtKB">
        <authorList>
            <consortium name="WormBaseParasite"/>
        </authorList>
    </citation>
    <scope>IDENTIFICATION</scope>
</reference>
<dbReference type="Proteomes" id="UP000050761">
    <property type="component" value="Unassembled WGS sequence"/>
</dbReference>
<dbReference type="InterPro" id="IPR052499">
    <property type="entry name" value="C.elegans_NHRs"/>
</dbReference>
<evidence type="ECO:0000256" key="3">
    <source>
        <dbReference type="ARBA" id="ARBA00023170"/>
    </source>
</evidence>
<gene>
    <name evidence="4" type="ORF">HPBE_LOCUS22413</name>
</gene>
<dbReference type="PANTHER" id="PTHR47630">
    <property type="entry name" value="NUCLEAR HORMONE RECEPTOR FAMILY-RELATED-RELATED"/>
    <property type="match status" value="1"/>
</dbReference>
<dbReference type="WBParaSite" id="HPBE_0002241401-mRNA-1">
    <property type="protein sequence ID" value="HPBE_0002241401-mRNA-1"/>
    <property type="gene ID" value="HPBE_0002241401"/>
</dbReference>
<dbReference type="OrthoDB" id="5817395at2759"/>
<name>A0A183GIF5_HELPZ</name>
<evidence type="ECO:0000313" key="5">
    <source>
        <dbReference type="Proteomes" id="UP000050761"/>
    </source>
</evidence>
<keyword evidence="2" id="KW-0804">Transcription</keyword>
<keyword evidence="3" id="KW-0675">Receptor</keyword>
<proteinExistence type="predicted"/>
<evidence type="ECO:0000313" key="4">
    <source>
        <dbReference type="EMBL" id="VDP32464.1"/>
    </source>
</evidence>
<keyword evidence="5" id="KW-1185">Reference proteome</keyword>
<organism evidence="5 6">
    <name type="scientific">Heligmosomoides polygyrus</name>
    <name type="common">Parasitic roundworm</name>
    <dbReference type="NCBI Taxonomy" id="6339"/>
    <lineage>
        <taxon>Eukaryota</taxon>
        <taxon>Metazoa</taxon>
        <taxon>Ecdysozoa</taxon>
        <taxon>Nematoda</taxon>
        <taxon>Chromadorea</taxon>
        <taxon>Rhabditida</taxon>
        <taxon>Rhabditina</taxon>
        <taxon>Rhabditomorpha</taxon>
        <taxon>Strongyloidea</taxon>
        <taxon>Heligmosomidae</taxon>
        <taxon>Heligmosomoides</taxon>
    </lineage>
</organism>
<dbReference type="PANTHER" id="PTHR47630:SF4">
    <property type="entry name" value="NUCLEAR HORMONE RECEPTOR FAMILY MEMBER NHR-62"/>
    <property type="match status" value="1"/>
</dbReference>
<keyword evidence="1" id="KW-0805">Transcription regulation</keyword>
<accession>A0A3P8DKI7</accession>
<dbReference type="InterPro" id="IPR035500">
    <property type="entry name" value="NHR-like_dom_sf"/>
</dbReference>
<dbReference type="SUPFAM" id="SSF48508">
    <property type="entry name" value="Nuclear receptor ligand-binding domain"/>
    <property type="match status" value="1"/>
</dbReference>